<reference evidence="1" key="1">
    <citation type="submission" date="2014-09" db="EMBL/GenBank/DDBJ databases">
        <authorList>
            <person name="Magalhaes I.L.F."/>
            <person name="Oliveira U."/>
            <person name="Santos F.R."/>
            <person name="Vidigal T.H.D.A."/>
            <person name="Brescovit A.D."/>
            <person name="Santos A.J."/>
        </authorList>
    </citation>
    <scope>NUCLEOTIDE SEQUENCE</scope>
    <source>
        <tissue evidence="1">Shoot tissue taken approximately 20 cm above the soil surface</tissue>
    </source>
</reference>
<organism evidence="1">
    <name type="scientific">Arundo donax</name>
    <name type="common">Giant reed</name>
    <name type="synonym">Donax arundinaceus</name>
    <dbReference type="NCBI Taxonomy" id="35708"/>
    <lineage>
        <taxon>Eukaryota</taxon>
        <taxon>Viridiplantae</taxon>
        <taxon>Streptophyta</taxon>
        <taxon>Embryophyta</taxon>
        <taxon>Tracheophyta</taxon>
        <taxon>Spermatophyta</taxon>
        <taxon>Magnoliopsida</taxon>
        <taxon>Liliopsida</taxon>
        <taxon>Poales</taxon>
        <taxon>Poaceae</taxon>
        <taxon>PACMAD clade</taxon>
        <taxon>Arundinoideae</taxon>
        <taxon>Arundineae</taxon>
        <taxon>Arundo</taxon>
    </lineage>
</organism>
<dbReference type="AlphaFoldDB" id="A0A0A8XNY4"/>
<name>A0A0A8XNY4_ARUDO</name>
<proteinExistence type="predicted"/>
<accession>A0A0A8XNY4</accession>
<sequence>MPCSRLGHQLNSALIQNSFIPKETQANLIVQSMFSFICSLCLFLCISCHNRKQKTSFFSHSLVVVCPFFQIRCLLFFFRKDV</sequence>
<reference evidence="1" key="2">
    <citation type="journal article" date="2015" name="Data Brief">
        <title>Shoot transcriptome of the giant reed, Arundo donax.</title>
        <authorList>
            <person name="Barrero R.A."/>
            <person name="Guerrero F.D."/>
            <person name="Moolhuijzen P."/>
            <person name="Goolsby J.A."/>
            <person name="Tidwell J."/>
            <person name="Bellgard S.E."/>
            <person name="Bellgard M.I."/>
        </authorList>
    </citation>
    <scope>NUCLEOTIDE SEQUENCE</scope>
    <source>
        <tissue evidence="1">Shoot tissue taken approximately 20 cm above the soil surface</tissue>
    </source>
</reference>
<protein>
    <submittedName>
        <fullName evidence="1">Uncharacterized protein</fullName>
    </submittedName>
</protein>
<evidence type="ECO:0000313" key="1">
    <source>
        <dbReference type="EMBL" id="JAD15266.1"/>
    </source>
</evidence>
<dbReference type="EMBL" id="GBRH01282629">
    <property type="protein sequence ID" value="JAD15266.1"/>
    <property type="molecule type" value="Transcribed_RNA"/>
</dbReference>